<dbReference type="GO" id="GO:0009319">
    <property type="term" value="C:cytochrome o ubiquinol oxidase complex"/>
    <property type="evidence" value="ECO:0007669"/>
    <property type="project" value="TreeGrafter"/>
</dbReference>
<dbReference type="Proteomes" id="UP000093070">
    <property type="component" value="Chromosome"/>
</dbReference>
<evidence type="ECO:0000256" key="17">
    <source>
        <dbReference type="SAM" id="Phobius"/>
    </source>
</evidence>
<evidence type="ECO:0000256" key="12">
    <source>
        <dbReference type="ARBA" id="ARBA00025694"/>
    </source>
</evidence>
<keyword evidence="7 17" id="KW-0812">Transmembrane</keyword>
<accession>A0A1B2H958</accession>
<proteinExistence type="inferred from homology"/>
<evidence type="ECO:0000256" key="14">
    <source>
        <dbReference type="ARBA" id="ARBA00030211"/>
    </source>
</evidence>
<comment type="subcellular location">
    <subcellularLocation>
        <location evidence="1">Cell membrane</location>
        <topology evidence="1">Multi-pass membrane protein</topology>
    </subcellularLocation>
</comment>
<evidence type="ECO:0000256" key="7">
    <source>
        <dbReference type="ARBA" id="ARBA00022692"/>
    </source>
</evidence>
<evidence type="ECO:0000256" key="11">
    <source>
        <dbReference type="ARBA" id="ARBA00023136"/>
    </source>
</evidence>
<keyword evidence="6" id="KW-1003">Cell membrane</keyword>
<dbReference type="OrthoDB" id="2375888at2"/>
<evidence type="ECO:0000256" key="8">
    <source>
        <dbReference type="ARBA" id="ARBA00022982"/>
    </source>
</evidence>
<name>A0A1B2H958_BUCDN</name>
<evidence type="ECO:0000256" key="5">
    <source>
        <dbReference type="ARBA" id="ARBA00022448"/>
    </source>
</evidence>
<dbReference type="InterPro" id="IPR050968">
    <property type="entry name" value="Cytochrome_c_oxidase_bac_sub4"/>
</dbReference>
<dbReference type="EMBL" id="CP013259">
    <property type="protein sequence ID" value="ANZ22658.1"/>
    <property type="molecule type" value="Genomic_DNA"/>
</dbReference>
<protein>
    <recommendedName>
        <fullName evidence="4">Cytochrome bo(3) ubiquinol oxidase subunit 4</fullName>
    </recommendedName>
    <alternativeName>
        <fullName evidence="16">Cytochrome o ubiquinol oxidase subunit 4</fullName>
    </alternativeName>
    <alternativeName>
        <fullName evidence="13">Oxidase bo(3) subunit 4</fullName>
    </alternativeName>
    <alternativeName>
        <fullName evidence="14">Ubiquinol oxidase polypeptide IV</fullName>
    </alternativeName>
    <alternativeName>
        <fullName evidence="15">Ubiquinol oxidase subunit 4</fullName>
    </alternativeName>
</protein>
<feature type="transmembrane region" description="Helical" evidence="17">
    <location>
        <begin position="78"/>
        <end position="99"/>
    </location>
</feature>
<evidence type="ECO:0000256" key="4">
    <source>
        <dbReference type="ARBA" id="ARBA00014689"/>
    </source>
</evidence>
<evidence type="ECO:0000256" key="15">
    <source>
        <dbReference type="ARBA" id="ARBA00031887"/>
    </source>
</evidence>
<feature type="transmembrane region" description="Helical" evidence="17">
    <location>
        <begin position="20"/>
        <end position="41"/>
    </location>
</feature>
<dbReference type="PANTHER" id="PTHR36835:SF1">
    <property type="entry name" value="CYTOCHROME BO(3) UBIQUINOL OXIDASE SUBUNIT 4"/>
    <property type="match status" value="1"/>
</dbReference>
<dbReference type="GO" id="GO:0015078">
    <property type="term" value="F:proton transmembrane transporter activity"/>
    <property type="evidence" value="ECO:0007669"/>
    <property type="project" value="TreeGrafter"/>
</dbReference>
<sequence>MYNSIKKLLNSDKKLKSYLLGCFLSFILTTLSFLSVIQKLFSNEINHLIILLLAISQIIVHFIYFLHLNFSKEKQWHVITLLFVMIIMFILVFGSIWIMSNLNHHV</sequence>
<dbReference type="NCBIfam" id="TIGR02847">
    <property type="entry name" value="CyoD"/>
    <property type="match status" value="1"/>
</dbReference>
<evidence type="ECO:0000256" key="16">
    <source>
        <dbReference type="ARBA" id="ARBA00032185"/>
    </source>
</evidence>
<comment type="function">
    <text evidence="12">Cytochrome bo(3) ubiquinol terminal oxidase is the component of the aerobic respiratory chain of E.coli that predominates when cells are grown at high aeration. Has proton pump activity across the membrane in addition to electron transfer, pumping 2 protons/electron.</text>
</comment>
<dbReference type="AlphaFoldDB" id="A0A1B2H958"/>
<evidence type="ECO:0000256" key="2">
    <source>
        <dbReference type="ARBA" id="ARBA00008079"/>
    </source>
</evidence>
<dbReference type="PANTHER" id="PTHR36835">
    <property type="entry name" value="CYTOCHROME BO(3) UBIQUINOL OXIDASE SUBUNIT 4"/>
    <property type="match status" value="1"/>
</dbReference>
<reference evidence="18 19" key="1">
    <citation type="submission" date="2015-11" db="EMBL/GenBank/DDBJ databases">
        <title>The complete genome of Buchnera aphidicola from Diuraphis noxia biotype SAM.</title>
        <authorList>
            <person name="Burger N.F.V."/>
            <person name="Oberholster A.-M."/>
        </authorList>
    </citation>
    <scope>NUCLEOTIDE SEQUENCE [LARGE SCALE GENOMIC DNA]</scope>
    <source>
        <strain evidence="18">SAM</strain>
    </source>
</reference>
<evidence type="ECO:0000256" key="6">
    <source>
        <dbReference type="ARBA" id="ARBA00022475"/>
    </source>
</evidence>
<evidence type="ECO:0000256" key="9">
    <source>
        <dbReference type="ARBA" id="ARBA00022989"/>
    </source>
</evidence>
<feature type="transmembrane region" description="Helical" evidence="17">
    <location>
        <begin position="47"/>
        <end position="66"/>
    </location>
</feature>
<dbReference type="Pfam" id="PF03626">
    <property type="entry name" value="COX4_pro"/>
    <property type="match status" value="1"/>
</dbReference>
<keyword evidence="8" id="KW-0249">Electron transport</keyword>
<keyword evidence="10" id="KW-0560">Oxidoreductase</keyword>
<dbReference type="InterPro" id="IPR014210">
    <property type="entry name" value="Cyt_o_ubiqinol_oxidase_su4"/>
</dbReference>
<dbReference type="STRING" id="118101.ATN01_02325"/>
<dbReference type="GO" id="GO:0019646">
    <property type="term" value="P:aerobic electron transport chain"/>
    <property type="evidence" value="ECO:0007669"/>
    <property type="project" value="TreeGrafter"/>
</dbReference>
<comment type="similarity">
    <text evidence="2">Belongs to the cytochrome c oxidase bacterial subunit 4 family.</text>
</comment>
<keyword evidence="9 17" id="KW-1133">Transmembrane helix</keyword>
<evidence type="ECO:0000256" key="1">
    <source>
        <dbReference type="ARBA" id="ARBA00004651"/>
    </source>
</evidence>
<keyword evidence="5" id="KW-0813">Transport</keyword>
<dbReference type="GO" id="GO:0005886">
    <property type="term" value="C:plasma membrane"/>
    <property type="evidence" value="ECO:0007669"/>
    <property type="project" value="UniProtKB-SubCell"/>
</dbReference>
<organism evidence="18 19">
    <name type="scientific">Buchnera aphidicola subsp. Diuraphis noxia</name>
    <dbReference type="NCBI Taxonomy" id="118101"/>
    <lineage>
        <taxon>Bacteria</taxon>
        <taxon>Pseudomonadati</taxon>
        <taxon>Pseudomonadota</taxon>
        <taxon>Gammaproteobacteria</taxon>
        <taxon>Enterobacterales</taxon>
        <taxon>Erwiniaceae</taxon>
        <taxon>Buchnera</taxon>
    </lineage>
</organism>
<evidence type="ECO:0000256" key="3">
    <source>
        <dbReference type="ARBA" id="ARBA00011700"/>
    </source>
</evidence>
<gene>
    <name evidence="18" type="ORF">ATN01_02325</name>
</gene>
<evidence type="ECO:0000313" key="19">
    <source>
        <dbReference type="Proteomes" id="UP000093070"/>
    </source>
</evidence>
<evidence type="ECO:0000256" key="10">
    <source>
        <dbReference type="ARBA" id="ARBA00023002"/>
    </source>
</evidence>
<comment type="subunit">
    <text evidence="3">Heterooctamer of two A chains, two B chains, two C chains and two D chains.</text>
</comment>
<dbReference type="GO" id="GO:0015990">
    <property type="term" value="P:electron transport coupled proton transport"/>
    <property type="evidence" value="ECO:0007669"/>
    <property type="project" value="InterPro"/>
</dbReference>
<evidence type="ECO:0000256" key="13">
    <source>
        <dbReference type="ARBA" id="ARBA00030071"/>
    </source>
</evidence>
<keyword evidence="11 17" id="KW-0472">Membrane</keyword>
<dbReference type="RefSeq" id="WP_075433480.1">
    <property type="nucleotide sequence ID" value="NZ_CP013259.1"/>
</dbReference>
<dbReference type="InterPro" id="IPR005171">
    <property type="entry name" value="Cyt_c_oxidase_su4_prok"/>
</dbReference>
<dbReference type="PATRIC" id="fig|118101.4.peg.467"/>
<evidence type="ECO:0000313" key="18">
    <source>
        <dbReference type="EMBL" id="ANZ22658.1"/>
    </source>
</evidence>
<dbReference type="GO" id="GO:0009486">
    <property type="term" value="F:cytochrome bo3 ubiquinol oxidase activity"/>
    <property type="evidence" value="ECO:0007669"/>
    <property type="project" value="InterPro"/>
</dbReference>